<dbReference type="InterPro" id="IPR015881">
    <property type="entry name" value="ARHD_Rieske_2Fe_2S"/>
</dbReference>
<dbReference type="RefSeq" id="WP_011778274.1">
    <property type="nucleotide sequence ID" value="NC_008726.1"/>
</dbReference>
<dbReference type="EMBL" id="CP000511">
    <property type="protein sequence ID" value="ABM11839.1"/>
    <property type="molecule type" value="Genomic_DNA"/>
</dbReference>
<dbReference type="PROSITE" id="PS00570">
    <property type="entry name" value="RING_HYDROXYL_ALPHA"/>
    <property type="match status" value="1"/>
</dbReference>
<keyword evidence="5" id="KW-0411">Iron-sulfur</keyword>
<proteinExistence type="predicted"/>
<dbReference type="eggNOG" id="COG4638">
    <property type="taxonomic scope" value="Bacteria"/>
</dbReference>
<sequence>MNSLKDPDFEHTGPGRPAGHLLRQRWQPVYASEELEAGRAVPLKILHEELTLYRGEDGVAHIVAGRCAHRGVLLAVGTVEGDCVRCRYHGWRYDGAGQCVDQPAERRSFADKVRIASYPVEEYFGFIWTYLGESPVPELPRWPELEEYGRFHVIEHRKWNYFHDLENTVDDVHQYWVHKTGIYQDDGNAGQIPEMSAELADFGLTQTSTFSNGFVRRLALLMPNTLYFNSGAGVLRGFKSFLWNVPIDDENHMMFFLFIAAHLPPDVGARLAAGVREGRKYLSQLRPVDDIIRAVLSGRERWEDIEDRPDQVLIEDGVVLLGQGVLPDRSLNRLGSSDAAIILLRRLYARELAAIEAGHPLTKFPTPDAAALTRLDSSTP</sequence>
<keyword evidence="8" id="KW-1185">Reference proteome</keyword>
<keyword evidence="3" id="KW-0560">Oxidoreductase</keyword>
<dbReference type="InterPro" id="IPR017941">
    <property type="entry name" value="Rieske_2Fe-2S"/>
</dbReference>
<dbReference type="PANTHER" id="PTHR21266">
    <property type="entry name" value="IRON-SULFUR DOMAIN CONTAINING PROTEIN"/>
    <property type="match status" value="1"/>
</dbReference>
<keyword evidence="1" id="KW-0001">2Fe-2S</keyword>
<accession>A1T3T9</accession>
<dbReference type="GO" id="GO:0016705">
    <property type="term" value="F:oxidoreductase activity, acting on paired donors, with incorporation or reduction of molecular oxygen"/>
    <property type="evidence" value="ECO:0007669"/>
    <property type="project" value="UniProtKB-ARBA"/>
</dbReference>
<evidence type="ECO:0000313" key="8">
    <source>
        <dbReference type="Proteomes" id="UP000009159"/>
    </source>
</evidence>
<dbReference type="AlphaFoldDB" id="A1T3T9"/>
<keyword evidence="2" id="KW-0479">Metal-binding</keyword>
<evidence type="ECO:0000256" key="3">
    <source>
        <dbReference type="ARBA" id="ARBA00023002"/>
    </source>
</evidence>
<gene>
    <name evidence="7" type="ordered locus">Mvan_1001</name>
</gene>
<feature type="domain" description="Rieske" evidence="6">
    <location>
        <begin position="26"/>
        <end position="129"/>
    </location>
</feature>
<name>A1T3T9_MYCVP</name>
<evidence type="ECO:0000256" key="2">
    <source>
        <dbReference type="ARBA" id="ARBA00022723"/>
    </source>
</evidence>
<dbReference type="InterPro" id="IPR050584">
    <property type="entry name" value="Cholesterol_7-desaturase"/>
</dbReference>
<evidence type="ECO:0000313" key="7">
    <source>
        <dbReference type="EMBL" id="ABM11839.1"/>
    </source>
</evidence>
<evidence type="ECO:0000256" key="1">
    <source>
        <dbReference type="ARBA" id="ARBA00022714"/>
    </source>
</evidence>
<dbReference type="HOGENOM" id="CLU_039484_2_1_11"/>
<protein>
    <submittedName>
        <fullName evidence="7">Rieske (2Fe-2S) domain protein</fullName>
    </submittedName>
</protein>
<dbReference type="GO" id="GO:0051537">
    <property type="term" value="F:2 iron, 2 sulfur cluster binding"/>
    <property type="evidence" value="ECO:0007669"/>
    <property type="project" value="UniProtKB-KW"/>
</dbReference>
<dbReference type="KEGG" id="mva:Mvan_1001"/>
<dbReference type="Pfam" id="PF00355">
    <property type="entry name" value="Rieske"/>
    <property type="match status" value="1"/>
</dbReference>
<evidence type="ECO:0000259" key="6">
    <source>
        <dbReference type="PROSITE" id="PS51296"/>
    </source>
</evidence>
<dbReference type="SUPFAM" id="SSF50022">
    <property type="entry name" value="ISP domain"/>
    <property type="match status" value="1"/>
</dbReference>
<reference evidence="7" key="1">
    <citation type="submission" date="2006-12" db="EMBL/GenBank/DDBJ databases">
        <title>Complete sequence of Mycobacterium vanbaalenii PYR-1.</title>
        <authorList>
            <consortium name="US DOE Joint Genome Institute"/>
            <person name="Copeland A."/>
            <person name="Lucas S."/>
            <person name="Lapidus A."/>
            <person name="Barry K."/>
            <person name="Detter J.C."/>
            <person name="Glavina del Rio T."/>
            <person name="Hammon N."/>
            <person name="Israni S."/>
            <person name="Dalin E."/>
            <person name="Tice H."/>
            <person name="Pitluck S."/>
            <person name="Singan V."/>
            <person name="Schmutz J."/>
            <person name="Larimer F."/>
            <person name="Land M."/>
            <person name="Hauser L."/>
            <person name="Kyrpides N."/>
            <person name="Anderson I.J."/>
            <person name="Miller C."/>
            <person name="Richardson P."/>
        </authorList>
    </citation>
    <scope>NUCLEOTIDE SEQUENCE [LARGE SCALE GENOMIC DNA]</scope>
    <source>
        <strain evidence="7">PYR-1</strain>
    </source>
</reference>
<organism evidence="7 8">
    <name type="scientific">Mycolicibacterium vanbaalenii (strain DSM 7251 / JCM 13017 / BCRC 16820 / KCTC 9966 / NRRL B-24157 / PYR-1)</name>
    <name type="common">Mycobacterium vanbaalenii</name>
    <dbReference type="NCBI Taxonomy" id="350058"/>
    <lineage>
        <taxon>Bacteria</taxon>
        <taxon>Bacillati</taxon>
        <taxon>Actinomycetota</taxon>
        <taxon>Actinomycetes</taxon>
        <taxon>Mycobacteriales</taxon>
        <taxon>Mycobacteriaceae</taxon>
        <taxon>Mycolicibacterium</taxon>
    </lineage>
</organism>
<keyword evidence="4" id="KW-0408">Iron</keyword>
<dbReference type="STRING" id="350058.Mvan_1001"/>
<dbReference type="GO" id="GO:0005506">
    <property type="term" value="F:iron ion binding"/>
    <property type="evidence" value="ECO:0007669"/>
    <property type="project" value="InterPro"/>
</dbReference>
<evidence type="ECO:0000256" key="4">
    <source>
        <dbReference type="ARBA" id="ARBA00023004"/>
    </source>
</evidence>
<dbReference type="PANTHER" id="PTHR21266:SF59">
    <property type="entry name" value="BLR4922 PROTEIN"/>
    <property type="match status" value="1"/>
</dbReference>
<evidence type="ECO:0000256" key="5">
    <source>
        <dbReference type="ARBA" id="ARBA00023014"/>
    </source>
</evidence>
<dbReference type="GO" id="GO:0004497">
    <property type="term" value="F:monooxygenase activity"/>
    <property type="evidence" value="ECO:0007669"/>
    <property type="project" value="UniProtKB-ARBA"/>
</dbReference>
<dbReference type="InterPro" id="IPR036922">
    <property type="entry name" value="Rieske_2Fe-2S_sf"/>
</dbReference>
<dbReference type="Gene3D" id="2.102.10.10">
    <property type="entry name" value="Rieske [2Fe-2S] iron-sulphur domain"/>
    <property type="match status" value="1"/>
</dbReference>
<dbReference type="Proteomes" id="UP000009159">
    <property type="component" value="Chromosome"/>
</dbReference>
<dbReference type="SUPFAM" id="SSF55961">
    <property type="entry name" value="Bet v1-like"/>
    <property type="match status" value="1"/>
</dbReference>
<dbReference type="PROSITE" id="PS51296">
    <property type="entry name" value="RIESKE"/>
    <property type="match status" value="1"/>
</dbReference>